<reference evidence="1" key="1">
    <citation type="submission" date="2021-01" db="EMBL/GenBank/DDBJ databases">
        <title>Whole genome shotgun sequence of Actinoplanes cyaneus NBRC 14990.</title>
        <authorList>
            <person name="Komaki H."/>
            <person name="Tamura T."/>
        </authorList>
    </citation>
    <scope>NUCLEOTIDE SEQUENCE</scope>
    <source>
        <strain evidence="1">NBRC 14990</strain>
    </source>
</reference>
<organism evidence="1 2">
    <name type="scientific">Actinoplanes cyaneus</name>
    <dbReference type="NCBI Taxonomy" id="52696"/>
    <lineage>
        <taxon>Bacteria</taxon>
        <taxon>Bacillati</taxon>
        <taxon>Actinomycetota</taxon>
        <taxon>Actinomycetes</taxon>
        <taxon>Micromonosporales</taxon>
        <taxon>Micromonosporaceae</taxon>
        <taxon>Actinoplanes</taxon>
    </lineage>
</organism>
<sequence>MTALRQCAVRSAAEADGRLSVAGRSAELYYPAVMAHVLARLNGFGMTLIPNWPYSFEREGEGSNVVHATRWTPSGPAKVTIEPGSPVDGNDVVDVGGGFDVPYWLIETSIFSVQWPAGFTVNSPQDAGDGTPFYLQGQGEAAIFMQGPVLRSRLSDPDALVAPGQSVLSRRSDDNGVASIELTYLHDDEQWWQAHWMMPCQADHFVVITAQSLLAASATTRTAAETAVATFESSA</sequence>
<keyword evidence="2" id="KW-1185">Reference proteome</keyword>
<accession>A0A919IUM2</accession>
<protein>
    <submittedName>
        <fullName evidence="1">Uncharacterized protein</fullName>
    </submittedName>
</protein>
<evidence type="ECO:0000313" key="1">
    <source>
        <dbReference type="EMBL" id="GID71321.1"/>
    </source>
</evidence>
<dbReference type="Proteomes" id="UP000619479">
    <property type="component" value="Unassembled WGS sequence"/>
</dbReference>
<dbReference type="EMBL" id="BOMH01000128">
    <property type="protein sequence ID" value="GID71321.1"/>
    <property type="molecule type" value="Genomic_DNA"/>
</dbReference>
<evidence type="ECO:0000313" key="2">
    <source>
        <dbReference type="Proteomes" id="UP000619479"/>
    </source>
</evidence>
<comment type="caution">
    <text evidence="1">The sequence shown here is derived from an EMBL/GenBank/DDBJ whole genome shotgun (WGS) entry which is preliminary data.</text>
</comment>
<gene>
    <name evidence="1" type="ORF">Acy02nite_92020</name>
</gene>
<name>A0A919IUM2_9ACTN</name>
<proteinExistence type="predicted"/>
<dbReference type="AlphaFoldDB" id="A0A919IUM2"/>